<dbReference type="EnsemblPlants" id="PGSC0003DMT400043834">
    <property type="protein sequence ID" value="PGSC0003DMT400043834"/>
    <property type="gene ID" value="PGSC0003DMG400017013"/>
</dbReference>
<reference evidence="3" key="1">
    <citation type="journal article" date="2011" name="Nature">
        <title>Genome sequence and analysis of the tuber crop potato.</title>
        <authorList>
            <consortium name="The Potato Genome Sequencing Consortium"/>
        </authorList>
    </citation>
    <scope>NUCLEOTIDE SEQUENCE [LARGE SCALE GENOMIC DNA]</scope>
    <source>
        <strain evidence="3">cv. DM1-3 516 R44</strain>
    </source>
</reference>
<evidence type="ECO:0000256" key="1">
    <source>
        <dbReference type="SAM" id="MobiDB-lite"/>
    </source>
</evidence>
<accession>M1BF93</accession>
<feature type="region of interest" description="Disordered" evidence="1">
    <location>
        <begin position="51"/>
        <end position="151"/>
    </location>
</feature>
<dbReference type="Gene3D" id="4.10.60.10">
    <property type="entry name" value="Zinc finger, CCHC-type"/>
    <property type="match status" value="1"/>
</dbReference>
<keyword evidence="3" id="KW-1185">Reference proteome</keyword>
<feature type="compositionally biased region" description="Basic and acidic residues" evidence="1">
    <location>
        <begin position="103"/>
        <end position="115"/>
    </location>
</feature>
<name>M1BF93_SOLTU</name>
<feature type="compositionally biased region" description="Low complexity" evidence="1">
    <location>
        <begin position="65"/>
        <end position="76"/>
    </location>
</feature>
<dbReference type="PaxDb" id="4113-PGSC0003DMT400043834"/>
<dbReference type="Proteomes" id="UP000011115">
    <property type="component" value="Unassembled WGS sequence"/>
</dbReference>
<proteinExistence type="predicted"/>
<protein>
    <submittedName>
        <fullName evidence="2">Gag-pol polyprotein</fullName>
    </submittedName>
</protein>
<evidence type="ECO:0000313" key="3">
    <source>
        <dbReference type="Proteomes" id="UP000011115"/>
    </source>
</evidence>
<organism evidence="2 3">
    <name type="scientific">Solanum tuberosum</name>
    <name type="common">Potato</name>
    <dbReference type="NCBI Taxonomy" id="4113"/>
    <lineage>
        <taxon>Eukaryota</taxon>
        <taxon>Viridiplantae</taxon>
        <taxon>Streptophyta</taxon>
        <taxon>Embryophyta</taxon>
        <taxon>Tracheophyta</taxon>
        <taxon>Spermatophyta</taxon>
        <taxon>Magnoliopsida</taxon>
        <taxon>eudicotyledons</taxon>
        <taxon>Gunneridae</taxon>
        <taxon>Pentapetalae</taxon>
        <taxon>asterids</taxon>
        <taxon>lamiids</taxon>
        <taxon>Solanales</taxon>
        <taxon>Solanaceae</taxon>
        <taxon>Solanoideae</taxon>
        <taxon>Solaneae</taxon>
        <taxon>Solanum</taxon>
    </lineage>
</organism>
<sequence>MVADMRSRMSLFVAGLSRLSSKEGKEDMLIGDMVITRLMVYVQWVEEEKLRDKEEFRNKKQKQKAPTPSSASAPAPRNKDEYNGQNSQNFRTRPAQSQGCFKCEQEGHFMEEFPKNRQGNENQGNRAQSSSVAPPDKAAPRGDTSDIGGGANCLYAITSH</sequence>
<feature type="compositionally biased region" description="Polar residues" evidence="1">
    <location>
        <begin position="117"/>
        <end position="132"/>
    </location>
</feature>
<reference evidence="2" key="2">
    <citation type="submission" date="2015-06" db="UniProtKB">
        <authorList>
            <consortium name="EnsemblPlants"/>
        </authorList>
    </citation>
    <scope>IDENTIFICATION</scope>
    <source>
        <strain evidence="2">DM1-3 516 R44</strain>
    </source>
</reference>
<dbReference type="HOGENOM" id="CLU_043741_0_0_1"/>
<feature type="compositionally biased region" description="Polar residues" evidence="1">
    <location>
        <begin position="83"/>
        <end position="99"/>
    </location>
</feature>
<evidence type="ECO:0000313" key="2">
    <source>
        <dbReference type="EnsemblPlants" id="PGSC0003DMT400043834"/>
    </source>
</evidence>
<dbReference type="InParanoid" id="M1BF93"/>
<dbReference type="Gramene" id="PGSC0003DMT400043834">
    <property type="protein sequence ID" value="PGSC0003DMT400043834"/>
    <property type="gene ID" value="PGSC0003DMG400017013"/>
</dbReference>
<dbReference type="AlphaFoldDB" id="M1BF93"/>